<accession>A0A1H6Z0J3</accession>
<reference evidence="1 2" key="1">
    <citation type="submission" date="2016-10" db="EMBL/GenBank/DDBJ databases">
        <authorList>
            <person name="de Groot N.N."/>
        </authorList>
    </citation>
    <scope>NUCLEOTIDE SEQUENCE [LARGE SCALE GENOMIC DNA]</scope>
    <source>
        <strain evidence="1 2">DSM 1041</strain>
    </source>
</reference>
<protein>
    <recommendedName>
        <fullName evidence="3">SAM-dependent methyltransferase</fullName>
    </recommendedName>
</protein>
<proteinExistence type="predicted"/>
<dbReference type="STRING" id="170623.SAMN04244579_04511"/>
<evidence type="ECO:0000313" key="1">
    <source>
        <dbReference type="EMBL" id="SEJ47009.1"/>
    </source>
</evidence>
<organism evidence="1 2">
    <name type="scientific">Azotobacter beijerinckii</name>
    <dbReference type="NCBI Taxonomy" id="170623"/>
    <lineage>
        <taxon>Bacteria</taxon>
        <taxon>Pseudomonadati</taxon>
        <taxon>Pseudomonadota</taxon>
        <taxon>Gammaproteobacteria</taxon>
        <taxon>Pseudomonadales</taxon>
        <taxon>Pseudomonadaceae</taxon>
        <taxon>Azotobacter</taxon>
    </lineage>
</organism>
<dbReference type="EMBL" id="FNYO01000120">
    <property type="protein sequence ID" value="SEJ47009.1"/>
    <property type="molecule type" value="Genomic_DNA"/>
</dbReference>
<name>A0A1H6Z0J3_9GAMM</name>
<dbReference type="AlphaFoldDB" id="A0A1H6Z0J3"/>
<sequence length="228" mass="25459">MKLDSVVPWGRSFEEYRSMFNISDIDLQRGILGCSDGPASFNAILTRRGGHVVSVDPVYQFTADQIRDQIDKVYPNILAQMEENAGSYNWDSIESVENLGRVRMHAMQEFLSDFETGFKSGRYIFASLPTLPFCSQQFELALCSHFLFLYSDQVSLGQHVAGMKELCRVACEVRVYPLISLDGTHSKHLPVVIEALTATGIQVSLESVGYRFQRGAAEMLVAKSVASQ</sequence>
<evidence type="ECO:0000313" key="2">
    <source>
        <dbReference type="Proteomes" id="UP000199005"/>
    </source>
</evidence>
<gene>
    <name evidence="1" type="ORF">SAMN04244579_04511</name>
</gene>
<dbReference type="Proteomes" id="UP000199005">
    <property type="component" value="Unassembled WGS sequence"/>
</dbReference>
<evidence type="ECO:0008006" key="3">
    <source>
        <dbReference type="Google" id="ProtNLM"/>
    </source>
</evidence>